<keyword evidence="3" id="KW-0732">Signal</keyword>
<dbReference type="Proteomes" id="UP000594260">
    <property type="component" value="Unplaced"/>
</dbReference>
<proteinExistence type="predicted"/>
<dbReference type="InParanoid" id="A0A7M7JRQ0"/>
<reference evidence="4" key="1">
    <citation type="submission" date="2021-01" db="UniProtKB">
        <authorList>
            <consortium name="EnsemblMetazoa"/>
        </authorList>
    </citation>
    <scope>IDENTIFICATION</scope>
</reference>
<feature type="compositionally biased region" description="Polar residues" evidence="1">
    <location>
        <begin position="449"/>
        <end position="460"/>
    </location>
</feature>
<feature type="signal peptide" evidence="3">
    <location>
        <begin position="1"/>
        <end position="17"/>
    </location>
</feature>
<dbReference type="KEGG" id="vde:111248322"/>
<organism evidence="4 5">
    <name type="scientific">Varroa destructor</name>
    <name type="common">Honeybee mite</name>
    <dbReference type="NCBI Taxonomy" id="109461"/>
    <lineage>
        <taxon>Eukaryota</taxon>
        <taxon>Metazoa</taxon>
        <taxon>Ecdysozoa</taxon>
        <taxon>Arthropoda</taxon>
        <taxon>Chelicerata</taxon>
        <taxon>Arachnida</taxon>
        <taxon>Acari</taxon>
        <taxon>Parasitiformes</taxon>
        <taxon>Mesostigmata</taxon>
        <taxon>Gamasina</taxon>
        <taxon>Dermanyssoidea</taxon>
        <taxon>Varroidae</taxon>
        <taxon>Varroa</taxon>
    </lineage>
</organism>
<protein>
    <submittedName>
        <fullName evidence="4">Uncharacterized protein</fullName>
    </submittedName>
</protein>
<keyword evidence="2" id="KW-0812">Transmembrane</keyword>
<dbReference type="OrthoDB" id="10544693at2759"/>
<feature type="transmembrane region" description="Helical" evidence="2">
    <location>
        <begin position="478"/>
        <end position="504"/>
    </location>
</feature>
<dbReference type="RefSeq" id="XP_022656198.1">
    <property type="nucleotide sequence ID" value="XM_022800463.1"/>
</dbReference>
<sequence>MFFGSVGLLIFLHMYCATTMFPKHMLRYPDVIRQFRDADPWFLKSLPDFNKFFVSQISVQKINHSGESIYINKELMEIDVKYGKIEEYRSTIAGIYGILYQGIDTIGNGLSYDKALVTFNVSMPFDEEPNARLEIGSSFPGIFEVIAMGTTNYVPVKNIWKLHSIPLLVTEEGRYFNISLDFITVSLKSNEGKVFIDNQISGYLNLEWNIKSNSVLLYGMPGVGELDPHNTIMINFKKEPQCLYRQQECSQIKVNIKSELWNSGYTVRPSFEATFATEFSLVDDRISAAKCIAELYGVQIMDLHGLQFVSQKLERQAKGPSVVVSKMNGTILHKHLDCDIIQRIKEMKYPARLPQCEWSLLSLKHDLNYGKKRCDHFESFHPKEIGKPDRGDPTRYGDGLSVASANADGQLRLMKVIGSSMRSYTTVAEIEGTEKNLIPHSAGEHENGGSENSTEAATPSNPKPSWGELHDIPYKSRLVHLTIIFSALAGVAITAFISVLCYYWRRDLRSYPPHHS</sequence>
<accession>A0A7M7JRQ0</accession>
<evidence type="ECO:0000256" key="1">
    <source>
        <dbReference type="SAM" id="MobiDB-lite"/>
    </source>
</evidence>
<evidence type="ECO:0000313" key="5">
    <source>
        <dbReference type="Proteomes" id="UP000594260"/>
    </source>
</evidence>
<feature type="region of interest" description="Disordered" evidence="1">
    <location>
        <begin position="435"/>
        <end position="465"/>
    </location>
</feature>
<evidence type="ECO:0000256" key="3">
    <source>
        <dbReference type="SAM" id="SignalP"/>
    </source>
</evidence>
<feature type="chain" id="PRO_5029616338" evidence="3">
    <location>
        <begin position="18"/>
        <end position="516"/>
    </location>
</feature>
<evidence type="ECO:0000256" key="2">
    <source>
        <dbReference type="SAM" id="Phobius"/>
    </source>
</evidence>
<dbReference type="AlphaFoldDB" id="A0A7M7JRQ0"/>
<evidence type="ECO:0000313" key="4">
    <source>
        <dbReference type="EnsemblMetazoa" id="XP_022656198"/>
    </source>
</evidence>
<dbReference type="GeneID" id="111248322"/>
<name>A0A7M7JRQ0_VARDE</name>
<keyword evidence="2" id="KW-0472">Membrane</keyword>
<keyword evidence="5" id="KW-1185">Reference proteome</keyword>
<dbReference type="EnsemblMetazoa" id="XM_022800463">
    <property type="protein sequence ID" value="XP_022656198"/>
    <property type="gene ID" value="LOC111248322"/>
</dbReference>
<keyword evidence="2" id="KW-1133">Transmembrane helix</keyword>